<dbReference type="EMBL" id="CCYD01002887">
    <property type="protein sequence ID" value="CEG48207.1"/>
    <property type="molecule type" value="Genomic_DNA"/>
</dbReference>
<dbReference type="AlphaFoldDB" id="A0A0P1B0E7"/>
<evidence type="ECO:0000313" key="2">
    <source>
        <dbReference type="Proteomes" id="UP000054928"/>
    </source>
</evidence>
<sequence length="672" mass="77773">MKWWMSLPTDEMYMKLGLSPTDDHKVFVLQVGHLIWEKFKELGENEFSTFMLTKMLERSQDEIMWARIIYDELIKDGTGFPLSSIFDGLIRTKDKGAVGCRPSDAVIFLTSTEFSRMYAAKISRKEAGKMVMKKLLERSKDELMWAKLVYMLKFHEKKPDVFNSVFQSYHADSHTAEFYSPSAAVQDLMKLLDSEQDRKPPSTADDTFLKLRRKSDDEVMWAKLLYILQHYNQDNQASKIVSSRLETIFRSWTKKPEDSVQFSKRLDWRENILKSSQFANLYVYAYFSSDNPSLFLLERLRKLSLVEARWARALNKLRKDESQQVSFSSVLDALLHSWIAQPYFAAAENKSILVDAFDFLLEKLHALSSHQPSPDKLANLVSELLTKSENQYMWAALLYKLQQDQASDENLSKIFDVLLQNHQLDIANVFEIKPIIQRLENLSLEPPISISDPAILHLVLHRVLSLKSDDFMWAKVLYILQNVESKEFKSFFSYLLKTLILKWTTESGVEISLSSENIAKLRTYASCSGDDPDLFLLNALRDLFHDDVKLAHFINEERKKNPDLIGVLSALFCSWIGISYNASTSIEIQRLLVRVYMYLSDKDGIASLRIASFKANQDVGEIILDHLLKESADKVMWAKFLEKLQDDASMHDIVSSVRRSLWNINEWSLTEI</sequence>
<dbReference type="GeneID" id="36400732"/>
<proteinExistence type="predicted"/>
<organism evidence="1 2">
    <name type="scientific">Plasmopara halstedii</name>
    <name type="common">Downy mildew of sunflower</name>
    <dbReference type="NCBI Taxonomy" id="4781"/>
    <lineage>
        <taxon>Eukaryota</taxon>
        <taxon>Sar</taxon>
        <taxon>Stramenopiles</taxon>
        <taxon>Oomycota</taxon>
        <taxon>Peronosporomycetes</taxon>
        <taxon>Peronosporales</taxon>
        <taxon>Peronosporaceae</taxon>
        <taxon>Plasmopara</taxon>
    </lineage>
</organism>
<reference evidence="2" key="1">
    <citation type="submission" date="2014-09" db="EMBL/GenBank/DDBJ databases">
        <authorList>
            <person name="Sharma Rahul"/>
            <person name="Thines Marco"/>
        </authorList>
    </citation>
    <scope>NUCLEOTIDE SEQUENCE [LARGE SCALE GENOMIC DNA]</scope>
</reference>
<accession>A0A0P1B0E7</accession>
<name>A0A0P1B0E7_PLAHL</name>
<keyword evidence="2" id="KW-1185">Reference proteome</keyword>
<evidence type="ECO:0000313" key="1">
    <source>
        <dbReference type="EMBL" id="CEG48207.1"/>
    </source>
</evidence>
<dbReference type="Proteomes" id="UP000054928">
    <property type="component" value="Unassembled WGS sequence"/>
</dbReference>
<protein>
    <submittedName>
        <fullName evidence="1">Uncharacterized protein</fullName>
    </submittedName>
</protein>
<dbReference type="RefSeq" id="XP_024584576.1">
    <property type="nucleotide sequence ID" value="XM_024719260.1"/>
</dbReference>